<dbReference type="Gene3D" id="3.10.450.50">
    <property type="match status" value="1"/>
</dbReference>
<name>A0ABU4ZHZ0_9HYPH</name>
<protein>
    <submittedName>
        <fullName evidence="2">DUF4440 domain-containing protein</fullName>
    </submittedName>
</protein>
<dbReference type="SUPFAM" id="SSF54427">
    <property type="entry name" value="NTF2-like"/>
    <property type="match status" value="1"/>
</dbReference>
<dbReference type="Pfam" id="PF14534">
    <property type="entry name" value="DUF4440"/>
    <property type="match status" value="1"/>
</dbReference>
<dbReference type="EMBL" id="JAVIJF010000006">
    <property type="protein sequence ID" value="MDX8524987.1"/>
    <property type="molecule type" value="Genomic_DNA"/>
</dbReference>
<dbReference type="InterPro" id="IPR027843">
    <property type="entry name" value="DUF4440"/>
</dbReference>
<sequence>MAVDPRIVELELALLKAPTRSDPDFLDAVLDDSMIEFGKSGYEYDKRSILATLTASTDEPAPNDHLEMTDIRAVQLAPEVMLPTYRLRPRAENAVASLRSSVWKHRDGDWRLVFHQGTRAASPGS</sequence>
<accession>A0ABU4ZHZ0</accession>
<dbReference type="RefSeq" id="WP_320232746.1">
    <property type="nucleotide sequence ID" value="NZ_JAVIJF010000006.1"/>
</dbReference>
<dbReference type="InterPro" id="IPR032710">
    <property type="entry name" value="NTF2-like_dom_sf"/>
</dbReference>
<evidence type="ECO:0000313" key="2">
    <source>
        <dbReference type="EMBL" id="MDX8524987.1"/>
    </source>
</evidence>
<reference evidence="2 3" key="1">
    <citation type="submission" date="2023-08" db="EMBL/GenBank/DDBJ databases">
        <title>Implementing the SeqCode for naming new Mesorhizobium species isolated from Vachellia karroo root nodules.</title>
        <authorList>
            <person name="Van Lill M."/>
        </authorList>
    </citation>
    <scope>NUCLEOTIDE SEQUENCE [LARGE SCALE GENOMIC DNA]</scope>
    <source>
        <strain evidence="2 3">MSK 1335</strain>
    </source>
</reference>
<proteinExistence type="predicted"/>
<dbReference type="Proteomes" id="UP001276840">
    <property type="component" value="Unassembled WGS sequence"/>
</dbReference>
<comment type="caution">
    <text evidence="2">The sequence shown here is derived from an EMBL/GenBank/DDBJ whole genome shotgun (WGS) entry which is preliminary data.</text>
</comment>
<feature type="domain" description="DUF4440" evidence="1">
    <location>
        <begin position="7"/>
        <end position="112"/>
    </location>
</feature>
<organism evidence="2 3">
    <name type="scientific">Mesorhizobium montanum</name>
    <dbReference type="NCBI Taxonomy" id="3072323"/>
    <lineage>
        <taxon>Bacteria</taxon>
        <taxon>Pseudomonadati</taxon>
        <taxon>Pseudomonadota</taxon>
        <taxon>Alphaproteobacteria</taxon>
        <taxon>Hyphomicrobiales</taxon>
        <taxon>Phyllobacteriaceae</taxon>
        <taxon>Mesorhizobium</taxon>
    </lineage>
</organism>
<gene>
    <name evidence="2" type="ORF">RFM68_10740</name>
</gene>
<evidence type="ECO:0000259" key="1">
    <source>
        <dbReference type="Pfam" id="PF14534"/>
    </source>
</evidence>
<keyword evidence="3" id="KW-1185">Reference proteome</keyword>
<evidence type="ECO:0000313" key="3">
    <source>
        <dbReference type="Proteomes" id="UP001276840"/>
    </source>
</evidence>